<feature type="transmembrane region" description="Helical" evidence="1">
    <location>
        <begin position="164"/>
        <end position="184"/>
    </location>
</feature>
<evidence type="ECO:0000256" key="1">
    <source>
        <dbReference type="SAM" id="Phobius"/>
    </source>
</evidence>
<dbReference type="InterPro" id="IPR000045">
    <property type="entry name" value="Prepilin_IV_endopep_pep"/>
</dbReference>
<keyword evidence="1" id="KW-1133">Transmembrane helix</keyword>
<keyword evidence="1" id="KW-0472">Membrane</keyword>
<dbReference type="EMBL" id="LODU01000003">
    <property type="protein sequence ID" value="POH35364.1"/>
    <property type="molecule type" value="Genomic_DNA"/>
</dbReference>
<evidence type="ECO:0000313" key="4">
    <source>
        <dbReference type="Proteomes" id="UP000237511"/>
    </source>
</evidence>
<sequence length="185" mass="19599">MISGINILIVASVLLLLYAAWSDFRFWKIPNGVVLALIAVYALGAALKLLMAEQSGGALGELMADDLGASLFSASGIAGDVGAGMLLFTLGFGLWSFKLFGAGDAKLFLPIGFFIGWHGMLPFAIFLLIGGIAALLILKLPMPLQLAHFSVVMRLEEIRTTRKIPYGVIMVAAALAVMAQRPGFA</sequence>
<dbReference type="AlphaFoldDB" id="A0A2S3YUQ0"/>
<reference evidence="3 4" key="1">
    <citation type="journal article" date="2014" name="Syst. Appl. Microbiol.">
        <title>Microsymbionts of Phaseolus vulgaris in acid and alkaline soils of Mexico.</title>
        <authorList>
            <person name="Verastegui-Valdes M.M."/>
            <person name="Zhang Y.J."/>
            <person name="Rivera-Orduna F.N."/>
            <person name="Cheng H.P."/>
            <person name="Sui X.H."/>
            <person name="Wang E.T."/>
        </authorList>
    </citation>
    <scope>NUCLEOTIDE SEQUENCE [LARGE SCALE GENOMIC DNA]</scope>
    <source>
        <strain evidence="3 4">FG01</strain>
    </source>
</reference>
<feature type="domain" description="Prepilin type IV endopeptidase peptidase" evidence="2">
    <location>
        <begin position="13"/>
        <end position="135"/>
    </location>
</feature>
<keyword evidence="1" id="KW-0812">Transmembrane</keyword>
<organism evidence="3 4">
    <name type="scientific">Sinorhizobium americanum</name>
    <dbReference type="NCBI Taxonomy" id="194963"/>
    <lineage>
        <taxon>Bacteria</taxon>
        <taxon>Pseudomonadati</taxon>
        <taxon>Pseudomonadota</taxon>
        <taxon>Alphaproteobacteria</taxon>
        <taxon>Hyphomicrobiales</taxon>
        <taxon>Rhizobiaceae</taxon>
        <taxon>Sinorhizobium/Ensifer group</taxon>
        <taxon>Sinorhizobium</taxon>
    </lineage>
</organism>
<gene>
    <name evidence="3" type="ORF">ATY31_02540</name>
</gene>
<dbReference type="Proteomes" id="UP000237511">
    <property type="component" value="Unassembled WGS sequence"/>
</dbReference>
<name>A0A2S3YUQ0_9HYPH</name>
<feature type="transmembrane region" description="Helical" evidence="1">
    <location>
        <begin position="71"/>
        <end position="95"/>
    </location>
</feature>
<evidence type="ECO:0000259" key="2">
    <source>
        <dbReference type="Pfam" id="PF01478"/>
    </source>
</evidence>
<feature type="transmembrane region" description="Helical" evidence="1">
    <location>
        <begin position="32"/>
        <end position="50"/>
    </location>
</feature>
<dbReference type="GO" id="GO:0016020">
    <property type="term" value="C:membrane"/>
    <property type="evidence" value="ECO:0007669"/>
    <property type="project" value="InterPro"/>
</dbReference>
<protein>
    <submittedName>
        <fullName evidence="3">Pilus assembly protein CpaA</fullName>
    </submittedName>
</protein>
<evidence type="ECO:0000313" key="3">
    <source>
        <dbReference type="EMBL" id="POH35364.1"/>
    </source>
</evidence>
<dbReference type="RefSeq" id="WP_097527082.1">
    <property type="nucleotide sequence ID" value="NZ_LODU01000003.1"/>
</dbReference>
<accession>A0A2S3YUQ0</accession>
<dbReference type="Pfam" id="PF01478">
    <property type="entry name" value="Peptidase_A24"/>
    <property type="match status" value="1"/>
</dbReference>
<dbReference type="Gene3D" id="1.20.120.1220">
    <property type="match status" value="1"/>
</dbReference>
<proteinExistence type="predicted"/>
<dbReference type="GO" id="GO:0004190">
    <property type="term" value="F:aspartic-type endopeptidase activity"/>
    <property type="evidence" value="ECO:0007669"/>
    <property type="project" value="InterPro"/>
</dbReference>
<comment type="caution">
    <text evidence="3">The sequence shown here is derived from an EMBL/GenBank/DDBJ whole genome shotgun (WGS) entry which is preliminary data.</text>
</comment>
<feature type="transmembrane region" description="Helical" evidence="1">
    <location>
        <begin position="115"/>
        <end position="138"/>
    </location>
</feature>